<reference evidence="6 7" key="1">
    <citation type="submission" date="2016-09" db="EMBL/GenBank/DDBJ databases">
        <authorList>
            <person name="Doonan J."/>
            <person name="Pachebat J.A."/>
            <person name="Golyshin P.N."/>
            <person name="Denman S."/>
            <person name="Mcdonald J.E."/>
        </authorList>
    </citation>
    <scope>NUCLEOTIDE SEQUENCE [LARGE SCALE GENOMIC DNA]</scope>
    <source>
        <strain evidence="6 7">FRB141</strain>
    </source>
</reference>
<proteinExistence type="predicted"/>
<comment type="caution">
    <text evidence="6">The sequence shown here is derived from an EMBL/GenBank/DDBJ whole genome shotgun (WGS) entry which is preliminary data.</text>
</comment>
<dbReference type="GO" id="GO:0043565">
    <property type="term" value="F:sequence-specific DNA binding"/>
    <property type="evidence" value="ECO:0007669"/>
    <property type="project" value="InterPro"/>
</dbReference>
<dbReference type="GO" id="GO:0003700">
    <property type="term" value="F:DNA-binding transcription factor activity"/>
    <property type="evidence" value="ECO:0007669"/>
    <property type="project" value="InterPro"/>
</dbReference>
<dbReference type="EMBL" id="MJLX01000025">
    <property type="protein sequence ID" value="RLM24200.1"/>
    <property type="molecule type" value="Genomic_DNA"/>
</dbReference>
<dbReference type="SUPFAM" id="SSF51182">
    <property type="entry name" value="RmlC-like cupins"/>
    <property type="match status" value="1"/>
</dbReference>
<gene>
    <name evidence="6" type="ORF">BIY26_10865</name>
</gene>
<dbReference type="InterPro" id="IPR011051">
    <property type="entry name" value="RmlC_Cupin_sf"/>
</dbReference>
<keyword evidence="4" id="KW-0804">Transcription</keyword>
<dbReference type="PROSITE" id="PS01124">
    <property type="entry name" value="HTH_ARAC_FAMILY_2"/>
    <property type="match status" value="1"/>
</dbReference>
<evidence type="ECO:0000313" key="6">
    <source>
        <dbReference type="EMBL" id="RLM24200.1"/>
    </source>
</evidence>
<evidence type="ECO:0000256" key="2">
    <source>
        <dbReference type="ARBA" id="ARBA00023015"/>
    </source>
</evidence>
<dbReference type="Gene3D" id="2.60.120.10">
    <property type="entry name" value="Jelly Rolls"/>
    <property type="match status" value="1"/>
</dbReference>
<dbReference type="SMART" id="SM00342">
    <property type="entry name" value="HTH_ARAC"/>
    <property type="match status" value="1"/>
</dbReference>
<evidence type="ECO:0000256" key="4">
    <source>
        <dbReference type="ARBA" id="ARBA00023163"/>
    </source>
</evidence>
<evidence type="ECO:0000259" key="5">
    <source>
        <dbReference type="PROSITE" id="PS01124"/>
    </source>
</evidence>
<protein>
    <submittedName>
        <fullName evidence="6">AraC family transcriptional regulator</fullName>
    </submittedName>
</protein>
<accession>A0AAE8ES26</accession>
<keyword evidence="2" id="KW-0805">Transcription regulation</keyword>
<dbReference type="FunFam" id="1.10.10.60:FF:000132">
    <property type="entry name" value="AraC family transcriptional regulator"/>
    <property type="match status" value="1"/>
</dbReference>
<dbReference type="PANTHER" id="PTHR11019">
    <property type="entry name" value="HTH-TYPE TRANSCRIPTIONAL REGULATOR NIMR"/>
    <property type="match status" value="1"/>
</dbReference>
<dbReference type="InterPro" id="IPR014710">
    <property type="entry name" value="RmlC-like_jellyroll"/>
</dbReference>
<dbReference type="Proteomes" id="UP000285972">
    <property type="component" value="Unassembled WGS sequence"/>
</dbReference>
<dbReference type="PRINTS" id="PR00032">
    <property type="entry name" value="HTHARAC"/>
</dbReference>
<keyword evidence="1" id="KW-0678">Repressor</keyword>
<dbReference type="AlphaFoldDB" id="A0AAE8ES26"/>
<dbReference type="PANTHER" id="PTHR11019:SF159">
    <property type="entry name" value="TRANSCRIPTIONAL REGULATOR-RELATED"/>
    <property type="match status" value="1"/>
</dbReference>
<dbReference type="InterPro" id="IPR020449">
    <property type="entry name" value="Tscrpt_reg_AraC-type_HTH"/>
</dbReference>
<evidence type="ECO:0000256" key="1">
    <source>
        <dbReference type="ARBA" id="ARBA00022491"/>
    </source>
</evidence>
<dbReference type="SUPFAM" id="SSF46689">
    <property type="entry name" value="Homeodomain-like"/>
    <property type="match status" value="1"/>
</dbReference>
<dbReference type="Gene3D" id="1.10.10.60">
    <property type="entry name" value="Homeodomain-like"/>
    <property type="match status" value="1"/>
</dbReference>
<evidence type="ECO:0000313" key="7">
    <source>
        <dbReference type="Proteomes" id="UP000285972"/>
    </source>
</evidence>
<dbReference type="Pfam" id="PF12833">
    <property type="entry name" value="HTH_18"/>
    <property type="match status" value="1"/>
</dbReference>
<dbReference type="CDD" id="cd06124">
    <property type="entry name" value="cupin_NimR-like_N"/>
    <property type="match status" value="1"/>
</dbReference>
<keyword evidence="3" id="KW-0238">DNA-binding</keyword>
<dbReference type="InterPro" id="IPR018062">
    <property type="entry name" value="HTH_AraC-typ_CS"/>
</dbReference>
<dbReference type="InterPro" id="IPR018060">
    <property type="entry name" value="HTH_AraC"/>
</dbReference>
<name>A0AAE8ES26_9GAMM</name>
<organism evidence="6 7">
    <name type="scientific">Brenneria goodwinii</name>
    <dbReference type="NCBI Taxonomy" id="1109412"/>
    <lineage>
        <taxon>Bacteria</taxon>
        <taxon>Pseudomonadati</taxon>
        <taxon>Pseudomonadota</taxon>
        <taxon>Gammaproteobacteria</taxon>
        <taxon>Enterobacterales</taxon>
        <taxon>Pectobacteriaceae</taxon>
        <taxon>Brenneria</taxon>
    </lineage>
</organism>
<evidence type="ECO:0000256" key="3">
    <source>
        <dbReference type="ARBA" id="ARBA00023125"/>
    </source>
</evidence>
<sequence>MIKGQFLLINGHTMSRMSRLTLNEDAVSQLVSVPERQALPRSVYFRTCLLEKGVLVNQHQHPFVEFLYAYEGGMWVEIEGKTLIVPAFYGIWIPENMPHRILTTSDVLLESLYIEQDSVAINHSSCRVVLVSRFIREFIHYATENVPEQYDSSGDDGMLVNVLIAQIQKLPDAGFSVPWPTSPTLMRVCREFQETPDEDHSIDKWATKTGMSVRTFSRHFKKETGLAFNEWKKRMRLLESVIMLKNNRSVTQVALDLGYAGTSSFSYAFRKMFGVPPTRY</sequence>
<feature type="domain" description="HTH araC/xylS-type" evidence="5">
    <location>
        <begin position="186"/>
        <end position="280"/>
    </location>
</feature>
<dbReference type="InterPro" id="IPR009057">
    <property type="entry name" value="Homeodomain-like_sf"/>
</dbReference>
<dbReference type="PROSITE" id="PS00041">
    <property type="entry name" value="HTH_ARAC_FAMILY_1"/>
    <property type="match status" value="1"/>
</dbReference>